<proteinExistence type="predicted"/>
<dbReference type="GeneID" id="28961428"/>
<dbReference type="RefSeq" id="XP_018250904.1">
    <property type="nucleotide sequence ID" value="XM_018401031.1"/>
</dbReference>
<dbReference type="KEGG" id="fox:FOXG_20722"/>
<sequence length="79" mass="8749">MPVMLQEAQNFASPEFKSDSPNTLSTIVECFKPKRLTTMQAQDSNVTGNLKVRDAISLKPGLPQDHKTQSLPAHATRRV</sequence>
<reference evidence="2" key="2">
    <citation type="journal article" date="2010" name="Nature">
        <title>Comparative genomics reveals mobile pathogenicity chromosomes in Fusarium.</title>
        <authorList>
            <person name="Ma L.J."/>
            <person name="van der Does H.C."/>
            <person name="Borkovich K.A."/>
            <person name="Coleman J.J."/>
            <person name="Daboussi M.J."/>
            <person name="Di Pietro A."/>
            <person name="Dufresne M."/>
            <person name="Freitag M."/>
            <person name="Grabherr M."/>
            <person name="Henrissat B."/>
            <person name="Houterman P.M."/>
            <person name="Kang S."/>
            <person name="Shim W.B."/>
            <person name="Woloshuk C."/>
            <person name="Xie X."/>
            <person name="Xu J.R."/>
            <person name="Antoniw J."/>
            <person name="Baker S.E."/>
            <person name="Bluhm B.H."/>
            <person name="Breakspear A."/>
            <person name="Brown D.W."/>
            <person name="Butchko R.A."/>
            <person name="Chapman S."/>
            <person name="Coulson R."/>
            <person name="Coutinho P.M."/>
            <person name="Danchin E.G."/>
            <person name="Diener A."/>
            <person name="Gale L.R."/>
            <person name="Gardiner D.M."/>
            <person name="Goff S."/>
            <person name="Hammond-Kosack K.E."/>
            <person name="Hilburn K."/>
            <person name="Hua-Van A."/>
            <person name="Jonkers W."/>
            <person name="Kazan K."/>
            <person name="Kodira C.D."/>
            <person name="Koehrsen M."/>
            <person name="Kumar L."/>
            <person name="Lee Y.H."/>
            <person name="Li L."/>
            <person name="Manners J.M."/>
            <person name="Miranda-Saavedra D."/>
            <person name="Mukherjee M."/>
            <person name="Park G."/>
            <person name="Park J."/>
            <person name="Park S.Y."/>
            <person name="Proctor R.H."/>
            <person name="Regev A."/>
            <person name="Ruiz-Roldan M.C."/>
            <person name="Sain D."/>
            <person name="Sakthikumar S."/>
            <person name="Sykes S."/>
            <person name="Schwartz D.C."/>
            <person name="Turgeon B.G."/>
            <person name="Wapinski I."/>
            <person name="Yoder O."/>
            <person name="Young S."/>
            <person name="Zeng Q."/>
            <person name="Zhou S."/>
            <person name="Galagan J."/>
            <person name="Cuomo C.A."/>
            <person name="Kistler H.C."/>
            <person name="Rep M."/>
        </authorList>
    </citation>
    <scope>NUCLEOTIDE SEQUENCE [LARGE SCALE GENOMIC DNA]</scope>
    <source>
        <strain evidence="2">4287</strain>
    </source>
</reference>
<dbReference type="VEuPathDB" id="FungiDB:FOXG_20722"/>
<evidence type="ECO:0000313" key="3">
    <source>
        <dbReference type="Proteomes" id="UP000009097"/>
    </source>
</evidence>
<organism evidence="2 3">
    <name type="scientific">Fusarium oxysporum f. sp. lycopersici (strain 4287 / CBS 123668 / FGSC 9935 / NRRL 34936)</name>
    <name type="common">Fusarium vascular wilt of tomato</name>
    <dbReference type="NCBI Taxonomy" id="426428"/>
    <lineage>
        <taxon>Eukaryota</taxon>
        <taxon>Fungi</taxon>
        <taxon>Dikarya</taxon>
        <taxon>Ascomycota</taxon>
        <taxon>Pezizomycotina</taxon>
        <taxon>Sordariomycetes</taxon>
        <taxon>Hypocreomycetidae</taxon>
        <taxon>Hypocreales</taxon>
        <taxon>Nectriaceae</taxon>
        <taxon>Fusarium</taxon>
        <taxon>Fusarium oxysporum species complex</taxon>
    </lineage>
</organism>
<dbReference type="Proteomes" id="UP000009097">
    <property type="component" value="Unassembled WGS sequence"/>
</dbReference>
<feature type="region of interest" description="Disordered" evidence="1">
    <location>
        <begin position="1"/>
        <end position="22"/>
    </location>
</feature>
<gene>
    <name evidence="2" type="ORF">FOXG_20722</name>
</gene>
<reference evidence="2" key="1">
    <citation type="submission" date="2007-04" db="EMBL/GenBank/DDBJ databases">
        <authorList>
            <consortium name="The Broad Institute Genome Sequencing Platform"/>
            <person name="Birren B."/>
            <person name="Lander E."/>
            <person name="Galagan J."/>
            <person name="Nusbaum C."/>
            <person name="Devon K."/>
            <person name="Ma L.-J."/>
            <person name="Jaffe D."/>
            <person name="Butler J."/>
            <person name="Alvarez P."/>
            <person name="Gnerre S."/>
            <person name="Grabherr M."/>
            <person name="Kleber M."/>
            <person name="Mauceli E."/>
            <person name="Brockman W."/>
            <person name="MacCallum I.A."/>
            <person name="Young S."/>
            <person name="LaButti K."/>
            <person name="DeCaprio D."/>
            <person name="Crawford M."/>
            <person name="Koehrsen M."/>
            <person name="Engels R."/>
            <person name="Montgomery P."/>
            <person name="Pearson M."/>
            <person name="Howarth C."/>
            <person name="Larson L."/>
            <person name="White J."/>
            <person name="O'Leary S."/>
            <person name="Kodira C."/>
            <person name="Zeng Q."/>
            <person name="Yandava C."/>
            <person name="Alvarado L."/>
            <person name="Kistler C."/>
            <person name="Shim W.-B."/>
            <person name="Kang S."/>
            <person name="Woloshuk C."/>
        </authorList>
    </citation>
    <scope>NUCLEOTIDE SEQUENCE</scope>
    <source>
        <strain evidence="2">4287</strain>
    </source>
</reference>
<evidence type="ECO:0000256" key="1">
    <source>
        <dbReference type="SAM" id="MobiDB-lite"/>
    </source>
</evidence>
<dbReference type="AlphaFoldDB" id="A0A0J9VP62"/>
<evidence type="ECO:0000313" key="2">
    <source>
        <dbReference type="EMBL" id="KNB12859.1"/>
    </source>
</evidence>
<protein>
    <submittedName>
        <fullName evidence="2">Uncharacterized protein</fullName>
    </submittedName>
</protein>
<accession>A0A0J9VP62</accession>
<name>A0A0J9VP62_FUSO4</name>
<dbReference type="EMBL" id="DS231711">
    <property type="protein sequence ID" value="KNB12859.1"/>
    <property type="molecule type" value="Genomic_DNA"/>
</dbReference>
<feature type="region of interest" description="Disordered" evidence="1">
    <location>
        <begin position="58"/>
        <end position="79"/>
    </location>
</feature>